<sequence>MDSDVKAELKKLSSAQLCSSVLGQICMDTVVNPPKKGEPSYELFMKEKEQVLSSLKEKAKLVTELLNKIEGVKCNPVQGAIKIYFFNIQKLPLRLNATIKS</sequence>
<keyword evidence="4 6" id="KW-0808">Transferase</keyword>
<keyword evidence="7" id="KW-1185">Reference proteome</keyword>
<organism evidence="6 7">
    <name type="scientific">Brachionus plicatilis</name>
    <name type="common">Marine rotifer</name>
    <name type="synonym">Brachionus muelleri</name>
    <dbReference type="NCBI Taxonomy" id="10195"/>
    <lineage>
        <taxon>Eukaryota</taxon>
        <taxon>Metazoa</taxon>
        <taxon>Spiralia</taxon>
        <taxon>Gnathifera</taxon>
        <taxon>Rotifera</taxon>
        <taxon>Eurotatoria</taxon>
        <taxon>Monogononta</taxon>
        <taxon>Pseudotrocha</taxon>
        <taxon>Ploima</taxon>
        <taxon>Brachionidae</taxon>
        <taxon>Brachionus</taxon>
    </lineage>
</organism>
<comment type="cofactor">
    <cofactor evidence="1">
        <name>pyridoxal 5'-phosphate</name>
        <dbReference type="ChEBI" id="CHEBI:597326"/>
    </cofactor>
</comment>
<dbReference type="OrthoDB" id="1732682at2759"/>
<evidence type="ECO:0000256" key="3">
    <source>
        <dbReference type="ARBA" id="ARBA00022576"/>
    </source>
</evidence>
<dbReference type="Proteomes" id="UP000276133">
    <property type="component" value="Unassembled WGS sequence"/>
</dbReference>
<reference evidence="6 7" key="1">
    <citation type="journal article" date="2018" name="Sci. Rep.">
        <title>Genomic signatures of local adaptation to the degree of environmental predictability in rotifers.</title>
        <authorList>
            <person name="Franch-Gras L."/>
            <person name="Hahn C."/>
            <person name="Garcia-Roger E.M."/>
            <person name="Carmona M.J."/>
            <person name="Serra M."/>
            <person name="Gomez A."/>
        </authorList>
    </citation>
    <scope>NUCLEOTIDE SEQUENCE [LARGE SCALE GENOMIC DNA]</scope>
    <source>
        <strain evidence="6">HYR1</strain>
    </source>
</reference>
<dbReference type="InterPro" id="IPR015422">
    <property type="entry name" value="PyrdxlP-dep_Trfase_small"/>
</dbReference>
<dbReference type="PANTHER" id="PTHR11751">
    <property type="entry name" value="ALANINE AMINOTRANSFERASE"/>
    <property type="match status" value="1"/>
</dbReference>
<evidence type="ECO:0000256" key="2">
    <source>
        <dbReference type="ARBA" id="ARBA00011738"/>
    </source>
</evidence>
<dbReference type="InterPro" id="IPR045088">
    <property type="entry name" value="ALAT1/2-like"/>
</dbReference>
<evidence type="ECO:0000256" key="5">
    <source>
        <dbReference type="ARBA" id="ARBA00022898"/>
    </source>
</evidence>
<accession>A0A3M7T254</accession>
<evidence type="ECO:0000256" key="4">
    <source>
        <dbReference type="ARBA" id="ARBA00022679"/>
    </source>
</evidence>
<proteinExistence type="predicted"/>
<keyword evidence="3 6" id="KW-0032">Aminotransferase</keyword>
<keyword evidence="5" id="KW-0663">Pyridoxal phosphate</keyword>
<comment type="subunit">
    <text evidence="2">Homodimer.</text>
</comment>
<evidence type="ECO:0000256" key="1">
    <source>
        <dbReference type="ARBA" id="ARBA00001933"/>
    </source>
</evidence>
<comment type="caution">
    <text evidence="6">The sequence shown here is derived from an EMBL/GenBank/DDBJ whole genome shotgun (WGS) entry which is preliminary data.</text>
</comment>
<evidence type="ECO:0000313" key="7">
    <source>
        <dbReference type="Proteomes" id="UP000276133"/>
    </source>
</evidence>
<dbReference type="PANTHER" id="PTHR11751:SF29">
    <property type="entry name" value="ALANINE TRANSAMINASE"/>
    <property type="match status" value="1"/>
</dbReference>
<dbReference type="STRING" id="10195.A0A3M7T254"/>
<dbReference type="EMBL" id="REGN01000415">
    <property type="protein sequence ID" value="RNA42086.1"/>
    <property type="molecule type" value="Genomic_DNA"/>
</dbReference>
<dbReference type="Gene3D" id="3.90.1150.10">
    <property type="entry name" value="Aspartate Aminotransferase, domain 1"/>
    <property type="match status" value="1"/>
</dbReference>
<dbReference type="AlphaFoldDB" id="A0A3M7T254"/>
<evidence type="ECO:0000313" key="6">
    <source>
        <dbReference type="EMBL" id="RNA42086.1"/>
    </source>
</evidence>
<dbReference type="GO" id="GO:0008483">
    <property type="term" value="F:transaminase activity"/>
    <property type="evidence" value="ECO:0007669"/>
    <property type="project" value="UniProtKB-KW"/>
</dbReference>
<protein>
    <submittedName>
        <fullName evidence="6">Alanine aminotransferase</fullName>
    </submittedName>
</protein>
<name>A0A3M7T254_BRAPC</name>
<gene>
    <name evidence="6" type="ORF">BpHYR1_012587</name>
</gene>